<comment type="catalytic activity">
    <reaction evidence="18">
        <text>L-seryl-[protein] + ATP = O-phospho-L-seryl-[protein] + ADP + H(+)</text>
        <dbReference type="Rhea" id="RHEA:17989"/>
        <dbReference type="Rhea" id="RHEA-COMP:9863"/>
        <dbReference type="Rhea" id="RHEA-COMP:11604"/>
        <dbReference type="ChEBI" id="CHEBI:15378"/>
        <dbReference type="ChEBI" id="CHEBI:29999"/>
        <dbReference type="ChEBI" id="CHEBI:30616"/>
        <dbReference type="ChEBI" id="CHEBI:83421"/>
        <dbReference type="ChEBI" id="CHEBI:456216"/>
        <dbReference type="EC" id="2.7.11.1"/>
    </reaction>
</comment>
<gene>
    <name evidence="21" type="ORF">Prudu_022853</name>
</gene>
<keyword evidence="9" id="KW-0677">Repeat</keyword>
<evidence type="ECO:0000256" key="4">
    <source>
        <dbReference type="ARBA" id="ARBA00022553"/>
    </source>
</evidence>
<dbReference type="GO" id="GO:0016020">
    <property type="term" value="C:membrane"/>
    <property type="evidence" value="ECO:0007669"/>
    <property type="project" value="UniProtKB-SubCell"/>
</dbReference>
<evidence type="ECO:0000256" key="15">
    <source>
        <dbReference type="ARBA" id="ARBA00023170"/>
    </source>
</evidence>
<dbReference type="EMBL" id="AP019304">
    <property type="protein sequence ID" value="BBH10153.1"/>
    <property type="molecule type" value="Genomic_DNA"/>
</dbReference>
<dbReference type="InterPro" id="IPR008266">
    <property type="entry name" value="Tyr_kinase_AS"/>
</dbReference>
<keyword evidence="8" id="KW-0732">Signal</keyword>
<evidence type="ECO:0000256" key="13">
    <source>
        <dbReference type="ARBA" id="ARBA00022989"/>
    </source>
</evidence>
<evidence type="ECO:0000256" key="10">
    <source>
        <dbReference type="ARBA" id="ARBA00022741"/>
    </source>
</evidence>
<evidence type="ECO:0000256" key="2">
    <source>
        <dbReference type="ARBA" id="ARBA00012513"/>
    </source>
</evidence>
<dbReference type="FunFam" id="1.10.510.10:FF:000479">
    <property type="entry name" value="Leucine-rich repeat receptor-like protein kinase"/>
    <property type="match status" value="1"/>
</dbReference>
<dbReference type="InterPro" id="IPR003591">
    <property type="entry name" value="Leu-rich_rpt_typical-subtyp"/>
</dbReference>
<evidence type="ECO:0000256" key="5">
    <source>
        <dbReference type="ARBA" id="ARBA00022614"/>
    </source>
</evidence>
<keyword evidence="7 19" id="KW-0812">Transmembrane</keyword>
<keyword evidence="12" id="KW-0067">ATP-binding</keyword>
<accession>A0A4Y1S2A5</accession>
<evidence type="ECO:0000256" key="16">
    <source>
        <dbReference type="ARBA" id="ARBA00023180"/>
    </source>
</evidence>
<dbReference type="PROSITE" id="PS50011">
    <property type="entry name" value="PROTEIN_KINASE_DOM"/>
    <property type="match status" value="1"/>
</dbReference>
<dbReference type="PANTHER" id="PTHR48005:SF44">
    <property type="entry name" value="MDIS1-INTERACTING RECEPTOR LIKE KINASE 2-LIKE ISOFORM X1"/>
    <property type="match status" value="1"/>
</dbReference>
<keyword evidence="14 19" id="KW-0472">Membrane</keyword>
<dbReference type="GO" id="GO:0004674">
    <property type="term" value="F:protein serine/threonine kinase activity"/>
    <property type="evidence" value="ECO:0007669"/>
    <property type="project" value="UniProtKB-KW"/>
</dbReference>
<dbReference type="InterPro" id="IPR000719">
    <property type="entry name" value="Prot_kinase_dom"/>
</dbReference>
<evidence type="ECO:0000313" key="21">
    <source>
        <dbReference type="EMBL" id="BBH10153.1"/>
    </source>
</evidence>
<evidence type="ECO:0000256" key="7">
    <source>
        <dbReference type="ARBA" id="ARBA00022692"/>
    </source>
</evidence>
<dbReference type="Gene3D" id="3.30.200.20">
    <property type="entry name" value="Phosphorylase Kinase, domain 1"/>
    <property type="match status" value="1"/>
</dbReference>
<sequence>MAIHAQTEAEALLNWKISLSSSSLTSWTLTSSRSSPCNWTGIQCNEAGSIVEINLVDSGLDGTLNRFDFSAFPNLSSLNLNYNNLVGEIPVGIGNATKLTLLDLGSNNFTNPIPPEIGNLSELQVLLLYNNSFTGQIPYQLSNLQKVWNLSLGANYLENPDNVQFKGMASLTDLWLYYNNLVEVPSFVSECPKLISLDLSLNLITGQVPVQLLTGLKNLEYLNLTRIHLRDKFLQFSGLLPPEIGNLSNLLELQMSTNSFTGTIPSTIGNLSKLVKLGLYGNQLSGNLPPEIGRMENLEGLDFSFNKLQGSLPSSITSLQKITIFYVTYNNLSGSIPQDFGPTLLRNVSFSANNFSGKLPPGICNGGNLVYIAANYNKLVGPIPGSLRNCTGLNRVRLEQNLLNGNVTDAFGVYPNLEFIDLGYNQLYDFRIPSNMISGNIPPGLGKLPNMQNLDLSDNQLTGRIPVELFGPSSLLLKLNVSNNQLSDGIPAKIGALYLQSLQDVDVSYNNLEGPLPENQAFRKAPAKSVAGNPGLCGEKRQGLSPCNAESSTKNQDKNNRRKLIIAIATSVAALALLLNLVGVYIMLCRRSRANQHKKDNNIEGRSTFSVWNYMKRVDFKDIVAVTENFNDNYCIGRGGQGSVYKATLPTGDIFAVKRFQPFDESENPKENQMKNFMAEMHALTEIRHRNIIKLYGFSSYNGSMYFVYEYVERGSLNKVIQEEKEGQISNWEIRLKIIRGVAHALSYLHHDCSPRIVHRDITGNNILLDIDLEPKISDFGTARLLGENESNWTVPVGSYGYMAPELASTMKVTEKCDVYSFGVVSLELLMGKHPQELLLSLQSGEDIDMLLTDVLDKRPAPPAGPFEQSLVLATSLSLACIHENPISRPTMHQVAAQLSAASTHMSPPASFHTLTLRNLMDML</sequence>
<dbReference type="FunFam" id="3.80.10.10:FF:000488">
    <property type="entry name" value="MDIS1-interacting receptor like kinase 2"/>
    <property type="match status" value="1"/>
</dbReference>
<dbReference type="FunFam" id="3.80.10.10:FF:000095">
    <property type="entry name" value="LRR receptor-like serine/threonine-protein kinase GSO1"/>
    <property type="match status" value="1"/>
</dbReference>
<keyword evidence="5" id="KW-0433">Leucine-rich repeat</keyword>
<comment type="catalytic activity">
    <reaction evidence="17">
        <text>L-threonyl-[protein] + ATP = O-phospho-L-threonyl-[protein] + ADP + H(+)</text>
        <dbReference type="Rhea" id="RHEA:46608"/>
        <dbReference type="Rhea" id="RHEA-COMP:11060"/>
        <dbReference type="Rhea" id="RHEA-COMP:11605"/>
        <dbReference type="ChEBI" id="CHEBI:15378"/>
        <dbReference type="ChEBI" id="CHEBI:30013"/>
        <dbReference type="ChEBI" id="CHEBI:30616"/>
        <dbReference type="ChEBI" id="CHEBI:61977"/>
        <dbReference type="ChEBI" id="CHEBI:456216"/>
        <dbReference type="EC" id="2.7.11.1"/>
    </reaction>
</comment>
<keyword evidence="6" id="KW-0808">Transferase</keyword>
<dbReference type="Gene3D" id="3.80.10.10">
    <property type="entry name" value="Ribonuclease Inhibitor"/>
    <property type="match status" value="5"/>
</dbReference>
<evidence type="ECO:0000256" key="17">
    <source>
        <dbReference type="ARBA" id="ARBA00047899"/>
    </source>
</evidence>
<reference evidence="21" key="1">
    <citation type="journal article" date="2019" name="Science">
        <title>Mutation of a bHLH transcription factor allowed almond domestication.</title>
        <authorList>
            <person name="Sanchez-Perez R."/>
            <person name="Pavan S."/>
            <person name="Mazzeo R."/>
            <person name="Moldovan C."/>
            <person name="Aiese Cigliano R."/>
            <person name="Del Cueto J."/>
            <person name="Ricciardi F."/>
            <person name="Lotti C."/>
            <person name="Ricciardi L."/>
            <person name="Dicenta F."/>
            <person name="Lopez-Marques R.L."/>
            <person name="Lindberg Moller B."/>
        </authorList>
    </citation>
    <scope>NUCLEOTIDE SEQUENCE</scope>
</reference>
<keyword evidence="16" id="KW-0325">Glycoprotein</keyword>
<dbReference type="SUPFAM" id="SSF56112">
    <property type="entry name" value="Protein kinase-like (PK-like)"/>
    <property type="match status" value="1"/>
</dbReference>
<evidence type="ECO:0000256" key="3">
    <source>
        <dbReference type="ARBA" id="ARBA00022527"/>
    </source>
</evidence>
<evidence type="ECO:0000256" key="19">
    <source>
        <dbReference type="SAM" id="Phobius"/>
    </source>
</evidence>
<dbReference type="FunFam" id="3.30.200.20:FF:000309">
    <property type="entry name" value="Leucine-rich repeat receptor protein kinase MSP1"/>
    <property type="match status" value="1"/>
</dbReference>
<keyword evidence="13 19" id="KW-1133">Transmembrane helix</keyword>
<name>A0A4Y1S2A5_PRUDU</name>
<organism evidence="21">
    <name type="scientific">Prunus dulcis</name>
    <name type="common">Almond</name>
    <name type="synonym">Amygdalus dulcis</name>
    <dbReference type="NCBI Taxonomy" id="3755"/>
    <lineage>
        <taxon>Eukaryota</taxon>
        <taxon>Viridiplantae</taxon>
        <taxon>Streptophyta</taxon>
        <taxon>Embryophyta</taxon>
        <taxon>Tracheophyta</taxon>
        <taxon>Spermatophyta</taxon>
        <taxon>Magnoliopsida</taxon>
        <taxon>eudicotyledons</taxon>
        <taxon>Gunneridae</taxon>
        <taxon>Pentapetalae</taxon>
        <taxon>rosids</taxon>
        <taxon>fabids</taxon>
        <taxon>Rosales</taxon>
        <taxon>Rosaceae</taxon>
        <taxon>Amygdaloideae</taxon>
        <taxon>Amygdaleae</taxon>
        <taxon>Prunus</taxon>
    </lineage>
</organism>
<dbReference type="Pfam" id="PF00069">
    <property type="entry name" value="Pkinase"/>
    <property type="match status" value="1"/>
</dbReference>
<dbReference type="InterPro" id="IPR011009">
    <property type="entry name" value="Kinase-like_dom_sf"/>
</dbReference>
<dbReference type="InterPro" id="IPR001611">
    <property type="entry name" value="Leu-rich_rpt"/>
</dbReference>
<keyword evidence="11" id="KW-0418">Kinase</keyword>
<keyword evidence="10" id="KW-0547">Nucleotide-binding</keyword>
<feature type="domain" description="Protein kinase" evidence="20">
    <location>
        <begin position="630"/>
        <end position="916"/>
    </location>
</feature>
<evidence type="ECO:0000256" key="18">
    <source>
        <dbReference type="ARBA" id="ARBA00048679"/>
    </source>
</evidence>
<dbReference type="Pfam" id="PF00560">
    <property type="entry name" value="LRR_1"/>
    <property type="match status" value="7"/>
</dbReference>
<evidence type="ECO:0000256" key="8">
    <source>
        <dbReference type="ARBA" id="ARBA00022729"/>
    </source>
</evidence>
<keyword evidence="15" id="KW-0675">Receptor</keyword>
<proteinExistence type="predicted"/>
<dbReference type="InterPro" id="IPR051420">
    <property type="entry name" value="Ser_Thr_Kinases_DiverseReg"/>
</dbReference>
<feature type="transmembrane region" description="Helical" evidence="19">
    <location>
        <begin position="564"/>
        <end position="588"/>
    </location>
</feature>
<evidence type="ECO:0000256" key="14">
    <source>
        <dbReference type="ARBA" id="ARBA00023136"/>
    </source>
</evidence>
<dbReference type="SMART" id="SM00369">
    <property type="entry name" value="LRR_TYP"/>
    <property type="match status" value="8"/>
</dbReference>
<dbReference type="InterPro" id="IPR032675">
    <property type="entry name" value="LRR_dom_sf"/>
</dbReference>
<protein>
    <recommendedName>
        <fullName evidence="2">non-specific serine/threonine protein kinase</fullName>
        <ecNumber evidence="2">2.7.11.1</ecNumber>
    </recommendedName>
</protein>
<dbReference type="PROSITE" id="PS00109">
    <property type="entry name" value="PROTEIN_KINASE_TYR"/>
    <property type="match status" value="1"/>
</dbReference>
<comment type="subcellular location">
    <subcellularLocation>
        <location evidence="1">Membrane</location>
        <topology evidence="1">Single-pass type I membrane protein</topology>
    </subcellularLocation>
</comment>
<keyword evidence="3" id="KW-0723">Serine/threonine-protein kinase</keyword>
<evidence type="ECO:0000256" key="9">
    <source>
        <dbReference type="ARBA" id="ARBA00022737"/>
    </source>
</evidence>
<dbReference type="PANTHER" id="PTHR48005">
    <property type="entry name" value="LEUCINE RICH REPEAT KINASE 2"/>
    <property type="match status" value="1"/>
</dbReference>
<dbReference type="Pfam" id="PF08263">
    <property type="entry name" value="LRRNT_2"/>
    <property type="match status" value="1"/>
</dbReference>
<evidence type="ECO:0000256" key="11">
    <source>
        <dbReference type="ARBA" id="ARBA00022777"/>
    </source>
</evidence>
<evidence type="ECO:0000256" key="6">
    <source>
        <dbReference type="ARBA" id="ARBA00022679"/>
    </source>
</evidence>
<evidence type="ECO:0000256" key="12">
    <source>
        <dbReference type="ARBA" id="ARBA00022840"/>
    </source>
</evidence>
<dbReference type="AlphaFoldDB" id="A0A4Y1S2A5"/>
<dbReference type="EC" id="2.7.11.1" evidence="2"/>
<evidence type="ECO:0000256" key="1">
    <source>
        <dbReference type="ARBA" id="ARBA00004479"/>
    </source>
</evidence>
<keyword evidence="4" id="KW-0597">Phosphoprotein</keyword>
<dbReference type="SUPFAM" id="SSF52058">
    <property type="entry name" value="L domain-like"/>
    <property type="match status" value="2"/>
</dbReference>
<dbReference type="GO" id="GO:0005524">
    <property type="term" value="F:ATP binding"/>
    <property type="evidence" value="ECO:0007669"/>
    <property type="project" value="UniProtKB-KW"/>
</dbReference>
<dbReference type="InterPro" id="IPR013210">
    <property type="entry name" value="LRR_N_plant-typ"/>
</dbReference>
<dbReference type="Gene3D" id="1.10.510.10">
    <property type="entry name" value="Transferase(Phosphotransferase) domain 1"/>
    <property type="match status" value="1"/>
</dbReference>
<evidence type="ECO:0000259" key="20">
    <source>
        <dbReference type="PROSITE" id="PS50011"/>
    </source>
</evidence>